<feature type="transmembrane region" description="Helical" evidence="12">
    <location>
        <begin position="1109"/>
        <end position="1137"/>
    </location>
</feature>
<evidence type="ECO:0000256" key="10">
    <source>
        <dbReference type="ARBA" id="ARBA00023180"/>
    </source>
</evidence>
<dbReference type="CDD" id="cd03250">
    <property type="entry name" value="ABCC_MRP_domain1"/>
    <property type="match status" value="1"/>
</dbReference>
<evidence type="ECO:0000256" key="9">
    <source>
        <dbReference type="ARBA" id="ARBA00023136"/>
    </source>
</evidence>
<accession>A0A1L7XAJ0</accession>
<dbReference type="GO" id="GO:0016020">
    <property type="term" value="C:membrane"/>
    <property type="evidence" value="ECO:0007669"/>
    <property type="project" value="UniProtKB-SubCell"/>
</dbReference>
<feature type="transmembrane region" description="Helical" evidence="12">
    <location>
        <begin position="1206"/>
        <end position="1226"/>
    </location>
</feature>
<feature type="domain" description="ABC transporter" evidence="13">
    <location>
        <begin position="1298"/>
        <end position="1560"/>
    </location>
</feature>
<keyword evidence="6" id="KW-0547">Nucleotide-binding</keyword>
<dbReference type="PROSITE" id="PS50929">
    <property type="entry name" value="ABC_TM1F"/>
    <property type="match status" value="2"/>
</dbReference>
<protein>
    <submittedName>
        <fullName evidence="15">Related to multidrug transporter (Yeast bile transporter)</fullName>
    </submittedName>
</protein>
<evidence type="ECO:0000256" key="1">
    <source>
        <dbReference type="ARBA" id="ARBA00004141"/>
    </source>
</evidence>
<evidence type="ECO:0000313" key="16">
    <source>
        <dbReference type="Proteomes" id="UP000184330"/>
    </source>
</evidence>
<dbReference type="EMBL" id="FJOG01000019">
    <property type="protein sequence ID" value="CZR62039.1"/>
    <property type="molecule type" value="Genomic_DNA"/>
</dbReference>
<feature type="transmembrane region" description="Helical" evidence="12">
    <location>
        <begin position="931"/>
        <end position="949"/>
    </location>
</feature>
<keyword evidence="3" id="KW-0813">Transport</keyword>
<feature type="domain" description="ABC transmembrane type-1" evidence="14">
    <location>
        <begin position="936"/>
        <end position="1262"/>
    </location>
</feature>
<dbReference type="CDD" id="cd03244">
    <property type="entry name" value="ABCC_MRP_domain2"/>
    <property type="match status" value="1"/>
</dbReference>
<dbReference type="Pfam" id="PF00664">
    <property type="entry name" value="ABC_membrane"/>
    <property type="match status" value="2"/>
</dbReference>
<proteinExistence type="inferred from homology"/>
<dbReference type="CDD" id="cd18596">
    <property type="entry name" value="ABC_6TM_VMR1_D1_like"/>
    <property type="match status" value="1"/>
</dbReference>
<dbReference type="GO" id="GO:0016887">
    <property type="term" value="F:ATP hydrolysis activity"/>
    <property type="evidence" value="ECO:0007669"/>
    <property type="project" value="InterPro"/>
</dbReference>
<feature type="region of interest" description="Disordered" evidence="11">
    <location>
        <begin position="1414"/>
        <end position="1444"/>
    </location>
</feature>
<dbReference type="InterPro" id="IPR036640">
    <property type="entry name" value="ABC1_TM_sf"/>
</dbReference>
<keyword evidence="9 12" id="KW-0472">Membrane</keyword>
<dbReference type="SUPFAM" id="SSF90123">
    <property type="entry name" value="ABC transporter transmembrane region"/>
    <property type="match status" value="2"/>
</dbReference>
<feature type="transmembrane region" description="Helical" evidence="12">
    <location>
        <begin position="1019"/>
        <end position="1043"/>
    </location>
</feature>
<feature type="transmembrane region" description="Helical" evidence="12">
    <location>
        <begin position="431"/>
        <end position="460"/>
    </location>
</feature>
<dbReference type="PANTHER" id="PTHR24223:SF456">
    <property type="entry name" value="MULTIDRUG RESISTANCE-ASSOCIATED PROTEIN LETHAL(2)03659"/>
    <property type="match status" value="1"/>
</dbReference>
<evidence type="ECO:0000259" key="13">
    <source>
        <dbReference type="PROSITE" id="PS50893"/>
    </source>
</evidence>
<evidence type="ECO:0000256" key="2">
    <source>
        <dbReference type="ARBA" id="ARBA00009726"/>
    </source>
</evidence>
<feature type="transmembrane region" description="Helical" evidence="12">
    <location>
        <begin position="12"/>
        <end position="30"/>
    </location>
</feature>
<evidence type="ECO:0000256" key="3">
    <source>
        <dbReference type="ARBA" id="ARBA00022448"/>
    </source>
</evidence>
<dbReference type="InterPro" id="IPR003593">
    <property type="entry name" value="AAA+_ATPase"/>
</dbReference>
<dbReference type="GO" id="GO:0140359">
    <property type="term" value="F:ABC-type transporter activity"/>
    <property type="evidence" value="ECO:0007669"/>
    <property type="project" value="InterPro"/>
</dbReference>
<dbReference type="InterPro" id="IPR003439">
    <property type="entry name" value="ABC_transporter-like_ATP-bd"/>
</dbReference>
<dbReference type="Pfam" id="PF00005">
    <property type="entry name" value="ABC_tran"/>
    <property type="match status" value="2"/>
</dbReference>
<evidence type="ECO:0000259" key="14">
    <source>
        <dbReference type="PROSITE" id="PS50929"/>
    </source>
</evidence>
<keyword evidence="7" id="KW-0067">ATP-binding</keyword>
<gene>
    <name evidence="15" type="ORF">PAC_11936</name>
</gene>
<evidence type="ECO:0000256" key="12">
    <source>
        <dbReference type="SAM" id="Phobius"/>
    </source>
</evidence>
<evidence type="ECO:0000256" key="8">
    <source>
        <dbReference type="ARBA" id="ARBA00022989"/>
    </source>
</evidence>
<feature type="domain" description="ABC transporter" evidence="13">
    <location>
        <begin position="616"/>
        <end position="863"/>
    </location>
</feature>
<dbReference type="PROSITE" id="PS50893">
    <property type="entry name" value="ABC_TRANSPORTER_2"/>
    <property type="match status" value="2"/>
</dbReference>
<comment type="subcellular location">
    <subcellularLocation>
        <location evidence="1">Membrane</location>
        <topology evidence="1">Multi-pass membrane protein</topology>
    </subcellularLocation>
</comment>
<feature type="transmembrane region" description="Helical" evidence="12">
    <location>
        <begin position="68"/>
        <end position="90"/>
    </location>
</feature>
<feature type="transmembrane region" description="Helical" evidence="12">
    <location>
        <begin position="168"/>
        <end position="190"/>
    </location>
</feature>
<dbReference type="Proteomes" id="UP000184330">
    <property type="component" value="Unassembled WGS sequence"/>
</dbReference>
<keyword evidence="16" id="KW-1185">Reference proteome</keyword>
<dbReference type="Gene3D" id="3.40.50.300">
    <property type="entry name" value="P-loop containing nucleotide triphosphate hydrolases"/>
    <property type="match status" value="2"/>
</dbReference>
<evidence type="ECO:0000256" key="4">
    <source>
        <dbReference type="ARBA" id="ARBA00022692"/>
    </source>
</evidence>
<dbReference type="InterPro" id="IPR027417">
    <property type="entry name" value="P-loop_NTPase"/>
</dbReference>
<dbReference type="OrthoDB" id="6500128at2759"/>
<feature type="transmembrane region" description="Helical" evidence="12">
    <location>
        <begin position="110"/>
        <end position="131"/>
    </location>
</feature>
<dbReference type="FunFam" id="3.40.50.300:FF:000825">
    <property type="entry name" value="ABC bile acid transporter"/>
    <property type="match status" value="1"/>
</dbReference>
<evidence type="ECO:0000313" key="15">
    <source>
        <dbReference type="EMBL" id="CZR62039.1"/>
    </source>
</evidence>
<comment type="similarity">
    <text evidence="2">Belongs to the ABC transporter superfamily. ABCC family. Conjugate transporter (TC 3.A.1.208) subfamily.</text>
</comment>
<feature type="domain" description="ABC transmembrane type-1" evidence="14">
    <location>
        <begin position="402"/>
        <end position="587"/>
    </location>
</feature>
<dbReference type="PROSITE" id="PS00211">
    <property type="entry name" value="ABC_TRANSPORTER_1"/>
    <property type="match status" value="1"/>
</dbReference>
<evidence type="ECO:0000256" key="6">
    <source>
        <dbReference type="ARBA" id="ARBA00022741"/>
    </source>
</evidence>
<sequence>MGWTPDPVDVAHALAIFVLIYSIPSIWSLVTGSWRVVKDPNHGEAVYEDEDGAATTESTKEFSNKTQFTIIFVVAVIGLALSIADFVFLTTRKLHIVDGLPSENGDDNNVLGIVLLVPAWFLLLLQLINISRLVEPVTRFKAITARLTTCFLIAGLIFVTLIGDPILVTTILTSCQMGAILVLIATIFSVKRRPEIFRPDGRPVERQRNVSLWSRYSFHWGVDILAAAGKEKFENSDMPAMDYVVRSEDATARFRNIIIKEDSLPLWVQIFWAFSWALIVQWLGILLSNFFDVAPAFATLQLLQYLETRQDVDAIEPGAWKYVAGIVAATVSSLIVDSRLIWWVMTDIHLPLRSILTGLVYVKMLKIKDSSKTVEEESLKGKDAKVDDTKKPEKKQAASQQDVVNMFAVDCTQVAQFGANNTAYVNFAGKFIVTVAFLLLLIGWESLCAGLLGIICLFPINKFLATQYGKKQKALMGTRDKRTAVTTEALQGIRQIKFSAIETQWAEKLESIREEELSTLWKSRLDNIYMSVASEFTPVVLTALSLATYSWIHGNLLPSIAFTSISLFIQLEGLVSNIPYLLVSAINAKISSDRIQNFLRLPEKPDNTFPGDSISFHNASVSFPHNSTDPSVDMFTLRELNLEFPNNALSVVSGPTGSGKSLLLASILGEAELLSGYIQVPKSTSERFDSKASAADWIIPSAISFVSQTPWIENATIKDNILFGLPFDPIRYEKVIEACALTQDLSIFEDGDQTEVGAQGISLSGGQKWRLTLARAFYSRAGIMILDDVFSALDAHVGKHIYENAVMGELSEGRTRILATHHVSLCLTRATYAVRLSAKGVLEHAGLIEDLRQTGTLNEILKADDVVESVDVEEDVVLRAVEITNTPATPSGDAAFAAKAPPKKLHEVEKRETGRVKNSVYAGYLSASGRWPFWSVLFLLYIVAQGFTLGRTYWVRIWADDYEKTKDIGASFIAYHYQNNLQTQFSGQHISHIIPIGPVNSTVVSTSTSFPINVHNKNLWFYLGVYCLISTISVLFSVGRLYMVYSSSIRASRKIFKDILHSVLRAPLRWLDIIPMGRILNRFTGDFTNLDSSLAQNFYYFAGAVADTLGVLVAAIFVSPFIIICAALLLLACTYFARSYIAAARNVKRLESTNKSPVISHFSASLSGLSTIRAFAKSSEFGDRMFKLIDSYAACTWVSSLFRSWLRLRIGIMSSLFAATVAIFVITKRGIDASLAGFALSFALNFGYRVGWAISISTQLELDMNAVERIFEYRDLKIEDQGGEEVRATWPEEGKVEVKDLELGYAEDLPTILKGLSFTAEGNQRIGVIGRTGAGKSTLSLALFRFLNARKGSVTVDGVDISKIKLHDLRTRLAIIPQDPVLFSGTIRSNLDPFSEFSDHQLREALMRVHLIPSNTHTPNSETTVPESSTASSTTVINPSQPRENKNTFLSLSAPIATGGSNLSHGQKQLLCLARAILSRPKVLVLDEATSAVDMATDMLIQRSIREEFSNTTLLVIAHRLSTVADFDKILVMRDGVNAEFGSPRELLEKEGEGALFKGMVGQSGEKEELERMILDGGNDWSNV</sequence>
<reference evidence="15 16" key="1">
    <citation type="submission" date="2016-03" db="EMBL/GenBank/DDBJ databases">
        <authorList>
            <person name="Ploux O."/>
        </authorList>
    </citation>
    <scope>NUCLEOTIDE SEQUENCE [LARGE SCALE GENOMIC DNA]</scope>
    <source>
        <strain evidence="15 16">UAMH 11012</strain>
    </source>
</reference>
<dbReference type="GO" id="GO:0005524">
    <property type="term" value="F:ATP binding"/>
    <property type="evidence" value="ECO:0007669"/>
    <property type="project" value="UniProtKB-KW"/>
</dbReference>
<dbReference type="CDD" id="cd18604">
    <property type="entry name" value="ABC_6TM_VMR1_D2_like"/>
    <property type="match status" value="1"/>
</dbReference>
<feature type="transmembrane region" description="Helical" evidence="12">
    <location>
        <begin position="143"/>
        <end position="162"/>
    </location>
</feature>
<organism evidence="15 16">
    <name type="scientific">Phialocephala subalpina</name>
    <dbReference type="NCBI Taxonomy" id="576137"/>
    <lineage>
        <taxon>Eukaryota</taxon>
        <taxon>Fungi</taxon>
        <taxon>Dikarya</taxon>
        <taxon>Ascomycota</taxon>
        <taxon>Pezizomycotina</taxon>
        <taxon>Leotiomycetes</taxon>
        <taxon>Helotiales</taxon>
        <taxon>Mollisiaceae</taxon>
        <taxon>Phialocephala</taxon>
        <taxon>Phialocephala fortinii species complex</taxon>
    </lineage>
</organism>
<dbReference type="STRING" id="576137.A0A1L7XAJ0"/>
<feature type="transmembrane region" description="Helical" evidence="12">
    <location>
        <begin position="264"/>
        <end position="285"/>
    </location>
</feature>
<feature type="transmembrane region" description="Helical" evidence="12">
    <location>
        <begin position="340"/>
        <end position="362"/>
    </location>
</feature>
<keyword evidence="10" id="KW-0325">Glycoprotein</keyword>
<dbReference type="SMART" id="SM00382">
    <property type="entry name" value="AAA"/>
    <property type="match status" value="2"/>
</dbReference>
<keyword evidence="5" id="KW-0677">Repeat</keyword>
<keyword evidence="8 12" id="KW-1133">Transmembrane helix</keyword>
<name>A0A1L7XAJ0_9HELO</name>
<evidence type="ECO:0000256" key="7">
    <source>
        <dbReference type="ARBA" id="ARBA00022840"/>
    </source>
</evidence>
<dbReference type="Gene3D" id="1.20.1560.10">
    <property type="entry name" value="ABC transporter type 1, transmembrane domain"/>
    <property type="match status" value="2"/>
</dbReference>
<dbReference type="SUPFAM" id="SSF52540">
    <property type="entry name" value="P-loop containing nucleoside triphosphate hydrolases"/>
    <property type="match status" value="2"/>
</dbReference>
<evidence type="ECO:0000256" key="11">
    <source>
        <dbReference type="SAM" id="MobiDB-lite"/>
    </source>
</evidence>
<dbReference type="InterPro" id="IPR050173">
    <property type="entry name" value="ABC_transporter_C-like"/>
</dbReference>
<keyword evidence="4 12" id="KW-0812">Transmembrane</keyword>
<evidence type="ECO:0000256" key="5">
    <source>
        <dbReference type="ARBA" id="ARBA00022737"/>
    </source>
</evidence>
<dbReference type="InterPro" id="IPR017871">
    <property type="entry name" value="ABC_transporter-like_CS"/>
</dbReference>
<dbReference type="InterPro" id="IPR011527">
    <property type="entry name" value="ABC1_TM_dom"/>
</dbReference>
<dbReference type="PANTHER" id="PTHR24223">
    <property type="entry name" value="ATP-BINDING CASSETTE SUB-FAMILY C"/>
    <property type="match status" value="1"/>
</dbReference>